<comment type="caution">
    <text evidence="1">The sequence shown here is derived from an EMBL/GenBank/DDBJ whole genome shotgun (WGS) entry which is preliminary data.</text>
</comment>
<name>A0ABR5AXU8_BACBA</name>
<keyword evidence="2" id="KW-1185">Reference proteome</keyword>
<dbReference type="Proteomes" id="UP000031982">
    <property type="component" value="Unassembled WGS sequence"/>
</dbReference>
<dbReference type="EMBL" id="JXLP01000002">
    <property type="protein sequence ID" value="KIL79559.1"/>
    <property type="molecule type" value="Genomic_DNA"/>
</dbReference>
<gene>
    <name evidence="1" type="ORF">SD77_2013</name>
</gene>
<evidence type="ECO:0000313" key="2">
    <source>
        <dbReference type="Proteomes" id="UP000031982"/>
    </source>
</evidence>
<protein>
    <submittedName>
        <fullName evidence="1">Uncharacterized protein</fullName>
    </submittedName>
</protein>
<proteinExistence type="predicted"/>
<organism evidence="1 2">
    <name type="scientific">Bacillus badius</name>
    <dbReference type="NCBI Taxonomy" id="1455"/>
    <lineage>
        <taxon>Bacteria</taxon>
        <taxon>Bacillati</taxon>
        <taxon>Bacillota</taxon>
        <taxon>Bacilli</taxon>
        <taxon>Bacillales</taxon>
        <taxon>Bacillaceae</taxon>
        <taxon>Pseudobacillus</taxon>
    </lineage>
</organism>
<sequence>MDWCVEQAEKVDELVSIALWSIRRLPTSSLKHYALHDLKRVVGENHKYSEFIDKCKAEIPID</sequence>
<evidence type="ECO:0000313" key="1">
    <source>
        <dbReference type="EMBL" id="KIL79559.1"/>
    </source>
</evidence>
<reference evidence="1 2" key="1">
    <citation type="submission" date="2015-01" db="EMBL/GenBank/DDBJ databases">
        <title>Genome Assembly of Bacillus badius MTCC 1458.</title>
        <authorList>
            <person name="Verma A."/>
            <person name="Khatri I."/>
            <person name="Mual P."/>
            <person name="Subramanian S."/>
            <person name="Krishnamurthi S."/>
        </authorList>
    </citation>
    <scope>NUCLEOTIDE SEQUENCE [LARGE SCALE GENOMIC DNA]</scope>
    <source>
        <strain evidence="1 2">MTCC 1458</strain>
    </source>
</reference>
<accession>A0ABR5AXU8</accession>